<dbReference type="PROSITE" id="PS01124">
    <property type="entry name" value="HTH_ARAC_FAMILY_2"/>
    <property type="match status" value="1"/>
</dbReference>
<reference evidence="7" key="1">
    <citation type="journal article" date="2019" name="Int. J. Syst. Evol. Microbiol.">
        <title>The Global Catalogue of Microorganisms (GCM) 10K type strain sequencing project: providing services to taxonomists for standard genome sequencing and annotation.</title>
        <authorList>
            <consortium name="The Broad Institute Genomics Platform"/>
            <consortium name="The Broad Institute Genome Sequencing Center for Infectious Disease"/>
            <person name="Wu L."/>
            <person name="Ma J."/>
        </authorList>
    </citation>
    <scope>NUCLEOTIDE SEQUENCE [LARGE SCALE GENOMIC DNA]</scope>
    <source>
        <strain evidence="7">KACC 12508</strain>
    </source>
</reference>
<dbReference type="CDD" id="cd06124">
    <property type="entry name" value="cupin_NimR-like_N"/>
    <property type="match status" value="1"/>
</dbReference>
<dbReference type="Pfam" id="PF02311">
    <property type="entry name" value="AraC_binding"/>
    <property type="match status" value="1"/>
</dbReference>
<evidence type="ECO:0000256" key="2">
    <source>
        <dbReference type="ARBA" id="ARBA00023125"/>
    </source>
</evidence>
<dbReference type="EMBL" id="JBHTBU010000001">
    <property type="protein sequence ID" value="MFC7287490.1"/>
    <property type="molecule type" value="Genomic_DNA"/>
</dbReference>
<dbReference type="SMART" id="SM00342">
    <property type="entry name" value="HTH_ARAC"/>
    <property type="match status" value="1"/>
</dbReference>
<keyword evidence="1" id="KW-0805">Transcription regulation</keyword>
<keyword evidence="3" id="KW-0010">Activator</keyword>
<proteinExistence type="predicted"/>
<dbReference type="SUPFAM" id="SSF51182">
    <property type="entry name" value="RmlC-like cupins"/>
    <property type="match status" value="1"/>
</dbReference>
<sequence length="249" mass="27317">MAIGARFYPRGTRLGLHVHREAQLLFAASGVMQVTTPKGRWLVPPARAVWLPPGIEHAVDMLADIEMRALLIPADKLALHPEAPRLESEFVATVGPLLRETILAAFKPGSHPRRLALLMELALFELAEDEDATTFMPMPNDARARRVADMILADPSNDSELELLAYTAGASARTITRLFPAETNLTFKEWRQRARIMAAVEALGNGQTSIKHVALQLGFSSVAAFGHAFRQIMGMTPSEMMRRSGPDAS</sequence>
<dbReference type="SUPFAM" id="SSF46689">
    <property type="entry name" value="Homeodomain-like"/>
    <property type="match status" value="2"/>
</dbReference>
<organism evidence="6 7">
    <name type="scientific">Herminiimonas glaciei</name>
    <dbReference type="NCBI Taxonomy" id="523788"/>
    <lineage>
        <taxon>Bacteria</taxon>
        <taxon>Pseudomonadati</taxon>
        <taxon>Pseudomonadota</taxon>
        <taxon>Betaproteobacteria</taxon>
        <taxon>Burkholderiales</taxon>
        <taxon>Oxalobacteraceae</taxon>
        <taxon>Herminiimonas</taxon>
    </lineage>
</organism>
<evidence type="ECO:0000256" key="3">
    <source>
        <dbReference type="ARBA" id="ARBA00023159"/>
    </source>
</evidence>
<comment type="caution">
    <text evidence="6">The sequence shown here is derived from an EMBL/GenBank/DDBJ whole genome shotgun (WGS) entry which is preliminary data.</text>
</comment>
<dbReference type="PANTHER" id="PTHR11019">
    <property type="entry name" value="HTH-TYPE TRANSCRIPTIONAL REGULATOR NIMR"/>
    <property type="match status" value="1"/>
</dbReference>
<keyword evidence="4" id="KW-0804">Transcription</keyword>
<dbReference type="RefSeq" id="WP_382270638.1">
    <property type="nucleotide sequence ID" value="NZ_JBHTBU010000001.1"/>
</dbReference>
<evidence type="ECO:0000256" key="4">
    <source>
        <dbReference type="ARBA" id="ARBA00023163"/>
    </source>
</evidence>
<gene>
    <name evidence="6" type="ORF">ACFQPC_05505</name>
</gene>
<dbReference type="InterPro" id="IPR003313">
    <property type="entry name" value="AraC-bd"/>
</dbReference>
<evidence type="ECO:0000256" key="1">
    <source>
        <dbReference type="ARBA" id="ARBA00023015"/>
    </source>
</evidence>
<dbReference type="InterPro" id="IPR018060">
    <property type="entry name" value="HTH_AraC"/>
</dbReference>
<dbReference type="InterPro" id="IPR011051">
    <property type="entry name" value="RmlC_Cupin_sf"/>
</dbReference>
<dbReference type="Gene3D" id="1.10.10.60">
    <property type="entry name" value="Homeodomain-like"/>
    <property type="match status" value="1"/>
</dbReference>
<accession>A0ABW2I8W6</accession>
<evidence type="ECO:0000313" key="7">
    <source>
        <dbReference type="Proteomes" id="UP001596542"/>
    </source>
</evidence>
<dbReference type="PANTHER" id="PTHR11019:SF199">
    <property type="entry name" value="HTH-TYPE TRANSCRIPTIONAL REGULATOR NIMR"/>
    <property type="match status" value="1"/>
</dbReference>
<feature type="domain" description="HTH araC/xylS-type" evidence="5">
    <location>
        <begin position="145"/>
        <end position="243"/>
    </location>
</feature>
<dbReference type="Pfam" id="PF12833">
    <property type="entry name" value="HTH_18"/>
    <property type="match status" value="1"/>
</dbReference>
<name>A0ABW2I8W6_9BURK</name>
<dbReference type="InterPro" id="IPR014710">
    <property type="entry name" value="RmlC-like_jellyroll"/>
</dbReference>
<evidence type="ECO:0000313" key="6">
    <source>
        <dbReference type="EMBL" id="MFC7287490.1"/>
    </source>
</evidence>
<dbReference type="Proteomes" id="UP001596542">
    <property type="component" value="Unassembled WGS sequence"/>
</dbReference>
<dbReference type="PRINTS" id="PR00032">
    <property type="entry name" value="HTHARAC"/>
</dbReference>
<protein>
    <submittedName>
        <fullName evidence="6">AraC family transcriptional regulator</fullName>
    </submittedName>
</protein>
<dbReference type="Gene3D" id="2.60.120.10">
    <property type="entry name" value="Jelly Rolls"/>
    <property type="match status" value="1"/>
</dbReference>
<dbReference type="InterPro" id="IPR009057">
    <property type="entry name" value="Homeodomain-like_sf"/>
</dbReference>
<dbReference type="InterPro" id="IPR020449">
    <property type="entry name" value="Tscrpt_reg_AraC-type_HTH"/>
</dbReference>
<keyword evidence="2" id="KW-0238">DNA-binding</keyword>
<keyword evidence="7" id="KW-1185">Reference proteome</keyword>
<evidence type="ECO:0000259" key="5">
    <source>
        <dbReference type="PROSITE" id="PS01124"/>
    </source>
</evidence>